<evidence type="ECO:0008006" key="3">
    <source>
        <dbReference type="Google" id="ProtNLM"/>
    </source>
</evidence>
<protein>
    <recommendedName>
        <fullName evidence="3">2-polyprenylphenol hydroxylase related flavodoxin oxidoreductase</fullName>
    </recommendedName>
</protein>
<dbReference type="RefSeq" id="WP_181333268.1">
    <property type="nucleotide sequence ID" value="NZ_CP056760.1"/>
</dbReference>
<dbReference type="AlphaFoldDB" id="A0A839CRN8"/>
<dbReference type="EMBL" id="JABXRN010000001">
    <property type="protein sequence ID" value="MBA8127167.1"/>
    <property type="molecule type" value="Genomic_DNA"/>
</dbReference>
<evidence type="ECO:0000313" key="1">
    <source>
        <dbReference type="EMBL" id="MBA8127167.1"/>
    </source>
</evidence>
<proteinExistence type="predicted"/>
<reference evidence="1 2" key="1">
    <citation type="submission" date="2020-06" db="EMBL/GenBank/DDBJ databases">
        <title>REHAB project genomes.</title>
        <authorList>
            <person name="Shaw L.P."/>
        </authorList>
    </citation>
    <scope>NUCLEOTIDE SEQUENCE [LARGE SCALE GENOMIC DNA]</scope>
    <source>
        <strain evidence="1 2">RHBSTW-00092</strain>
    </source>
</reference>
<comment type="caution">
    <text evidence="1">The sequence shown here is derived from an EMBL/GenBank/DDBJ whole genome shotgun (WGS) entry which is preliminary data.</text>
</comment>
<accession>A0A839CRN8</accession>
<organism evidence="1 2">
    <name type="scientific">Klebsiella grimontii</name>
    <dbReference type="NCBI Taxonomy" id="2058152"/>
    <lineage>
        <taxon>Bacteria</taxon>
        <taxon>Pseudomonadati</taxon>
        <taxon>Pseudomonadota</taxon>
        <taxon>Gammaproteobacteria</taxon>
        <taxon>Enterobacterales</taxon>
        <taxon>Enterobacteriaceae</taxon>
        <taxon>Klebsiella/Raoultella group</taxon>
        <taxon>Klebsiella</taxon>
    </lineage>
</organism>
<name>A0A839CRN8_9ENTR</name>
<gene>
    <name evidence="1" type="ORF">HV064_25175</name>
</gene>
<sequence>MIGYSAAIRELDNGRYDKNIAERMEILACIMEAVESSWITLNIEKQIIVWRWLLAAVFITEEREKNGTVDVPNDEGGVDTAVIYSGEHGAISVYPGTDRFALANHIELGAIEKYGPEVGQQLALRMYQDMVVADEEFGFRLSALGREGLNLLHDSFIEHIQIEGVPEAPIMH</sequence>
<dbReference type="Proteomes" id="UP000557483">
    <property type="component" value="Unassembled WGS sequence"/>
</dbReference>
<evidence type="ECO:0000313" key="2">
    <source>
        <dbReference type="Proteomes" id="UP000557483"/>
    </source>
</evidence>